<reference evidence="1 2" key="1">
    <citation type="submission" date="2023-04" db="EMBL/GenBank/DDBJ databases">
        <title>Complete genome sequence of Alisedimentitalea scapharcae.</title>
        <authorList>
            <person name="Rong J.-C."/>
            <person name="Yi M.-L."/>
            <person name="Zhao Q."/>
        </authorList>
    </citation>
    <scope>NUCLEOTIDE SEQUENCE [LARGE SCALE GENOMIC DNA]</scope>
    <source>
        <strain evidence="1 2">KCTC 42119</strain>
    </source>
</reference>
<dbReference type="InterPro" id="IPR029069">
    <property type="entry name" value="HotDog_dom_sf"/>
</dbReference>
<sequence length="152" mass="17447">MIFTYDTAVHPDWIDYNGHMRDAYYGLVFSHAGVSLQKQIGIDDAYRAQHQCTVYLLEDHKFFLREVHEGAALHVEMRVLEVDAKRYHLHLQMISGGQVVAVCEFMELHVAQTPKPHATPMPTHILDQLRDARISDTDRAALSHRSRRLSLG</sequence>
<dbReference type="RefSeq" id="WP_406645755.1">
    <property type="nucleotide sequence ID" value="NZ_CP123584.1"/>
</dbReference>
<evidence type="ECO:0000313" key="2">
    <source>
        <dbReference type="Proteomes" id="UP001623232"/>
    </source>
</evidence>
<proteinExistence type="predicted"/>
<name>A0ABZ2XQK5_9RHOB</name>
<dbReference type="SUPFAM" id="SSF54637">
    <property type="entry name" value="Thioesterase/thiol ester dehydrase-isomerase"/>
    <property type="match status" value="1"/>
</dbReference>
<organism evidence="1 2">
    <name type="scientific">Aliisedimentitalea scapharcae</name>
    <dbReference type="NCBI Taxonomy" id="1524259"/>
    <lineage>
        <taxon>Bacteria</taxon>
        <taxon>Pseudomonadati</taxon>
        <taxon>Pseudomonadota</taxon>
        <taxon>Alphaproteobacteria</taxon>
        <taxon>Rhodobacterales</taxon>
        <taxon>Roseobacteraceae</taxon>
        <taxon>Aliisedimentitalea</taxon>
    </lineage>
</organism>
<dbReference type="CDD" id="cd00586">
    <property type="entry name" value="4HBT"/>
    <property type="match status" value="1"/>
</dbReference>
<accession>A0ABZ2XQK5</accession>
<dbReference type="EMBL" id="CP123584">
    <property type="protein sequence ID" value="WZK88369.1"/>
    <property type="molecule type" value="Genomic_DNA"/>
</dbReference>
<gene>
    <name evidence="1" type="ORF">QEZ52_17465</name>
</gene>
<evidence type="ECO:0000313" key="1">
    <source>
        <dbReference type="EMBL" id="WZK88369.1"/>
    </source>
</evidence>
<keyword evidence="2" id="KW-1185">Reference proteome</keyword>
<dbReference type="Pfam" id="PF13279">
    <property type="entry name" value="4HBT_2"/>
    <property type="match status" value="1"/>
</dbReference>
<dbReference type="Proteomes" id="UP001623232">
    <property type="component" value="Chromosome"/>
</dbReference>
<protein>
    <submittedName>
        <fullName evidence="1">Thioesterase family protein</fullName>
    </submittedName>
</protein>
<dbReference type="Gene3D" id="3.10.129.10">
    <property type="entry name" value="Hotdog Thioesterase"/>
    <property type="match status" value="1"/>
</dbReference>